<organism evidence="2 3">
    <name type="scientific">Aureibacter tunicatorum</name>
    <dbReference type="NCBI Taxonomy" id="866807"/>
    <lineage>
        <taxon>Bacteria</taxon>
        <taxon>Pseudomonadati</taxon>
        <taxon>Bacteroidota</taxon>
        <taxon>Cytophagia</taxon>
        <taxon>Cytophagales</taxon>
        <taxon>Persicobacteraceae</taxon>
        <taxon>Aureibacter</taxon>
    </lineage>
</organism>
<name>A0AAE4BV89_9BACT</name>
<gene>
    <name evidence="2" type="ORF">HNQ88_004927</name>
</gene>
<dbReference type="InterPro" id="IPR019861">
    <property type="entry name" value="PorP/SprF_Bacteroidetes"/>
</dbReference>
<dbReference type="EMBL" id="JAVDQD010000012">
    <property type="protein sequence ID" value="MDR6241840.1"/>
    <property type="molecule type" value="Genomic_DNA"/>
</dbReference>
<evidence type="ECO:0000313" key="3">
    <source>
        <dbReference type="Proteomes" id="UP001185092"/>
    </source>
</evidence>
<comment type="caution">
    <text evidence="2">The sequence shown here is derived from an EMBL/GenBank/DDBJ whole genome shotgun (WGS) entry which is preliminary data.</text>
</comment>
<evidence type="ECO:0000313" key="2">
    <source>
        <dbReference type="EMBL" id="MDR6241840.1"/>
    </source>
</evidence>
<accession>A0AAE4BV89</accession>
<dbReference type="RefSeq" id="WP_309942983.1">
    <property type="nucleotide sequence ID" value="NZ_AP025307.1"/>
</dbReference>
<dbReference type="Pfam" id="PF11751">
    <property type="entry name" value="PorP_SprF"/>
    <property type="match status" value="1"/>
</dbReference>
<proteinExistence type="predicted"/>
<sequence>MKKFYILSVIILMAMSWKFAQAQSQTPFFLKYQNPQLINPGYSAIDDALSGHAGIKMTPTENETFQTYFVNVDFRIPFKENLDEPIMNTRRGSSTGKVIEEQKSQVYKNGSRYHGFSLAVISDNYFDMNQTQGQLAYAYHMPVSLKSKLSAGLGLKFMRNNFTNSSWWVRDENDRVYEDVVSNEPVGSDMYLSGGIVWHGKDFFLSFSTDQSIYRSENSFGSVEPQNSFTFGAGKSIRLSRRLDWDNSFFLGVQNEYIEPVLNSHFRFDNQLSFGGQFDFRAYSSFDVSYRFGKSLEANYVFVMPMQTKNSLKGHLIGIKYRLGNSQEALKSVW</sequence>
<protein>
    <submittedName>
        <fullName evidence="2">Type IX secretion system PorP/SprF family membrane protein</fullName>
    </submittedName>
</protein>
<feature type="signal peptide" evidence="1">
    <location>
        <begin position="1"/>
        <end position="22"/>
    </location>
</feature>
<reference evidence="2" key="1">
    <citation type="submission" date="2023-07" db="EMBL/GenBank/DDBJ databases">
        <title>Genomic Encyclopedia of Type Strains, Phase IV (KMG-IV): sequencing the most valuable type-strain genomes for metagenomic binning, comparative biology and taxonomic classification.</title>
        <authorList>
            <person name="Goeker M."/>
        </authorList>
    </citation>
    <scope>NUCLEOTIDE SEQUENCE</scope>
    <source>
        <strain evidence="2">DSM 26174</strain>
    </source>
</reference>
<dbReference type="Proteomes" id="UP001185092">
    <property type="component" value="Unassembled WGS sequence"/>
</dbReference>
<evidence type="ECO:0000256" key="1">
    <source>
        <dbReference type="SAM" id="SignalP"/>
    </source>
</evidence>
<keyword evidence="1" id="KW-0732">Signal</keyword>
<feature type="chain" id="PRO_5042290386" evidence="1">
    <location>
        <begin position="23"/>
        <end position="334"/>
    </location>
</feature>
<dbReference type="AlphaFoldDB" id="A0AAE4BV89"/>
<keyword evidence="3" id="KW-1185">Reference proteome</keyword>